<reference evidence="1" key="1">
    <citation type="journal article" date="2022" name="bioRxiv">
        <title>Sequencing and chromosome-scale assembly of the giantPleurodeles waltlgenome.</title>
        <authorList>
            <person name="Brown T."/>
            <person name="Elewa A."/>
            <person name="Iarovenko S."/>
            <person name="Subramanian E."/>
            <person name="Araus A.J."/>
            <person name="Petzold A."/>
            <person name="Susuki M."/>
            <person name="Suzuki K.-i.T."/>
            <person name="Hayashi T."/>
            <person name="Toyoda A."/>
            <person name="Oliveira C."/>
            <person name="Osipova E."/>
            <person name="Leigh N.D."/>
            <person name="Simon A."/>
            <person name="Yun M.H."/>
        </authorList>
    </citation>
    <scope>NUCLEOTIDE SEQUENCE</scope>
    <source>
        <strain evidence="1">20211129_DDA</strain>
        <tissue evidence="1">Liver</tissue>
    </source>
</reference>
<evidence type="ECO:0000313" key="2">
    <source>
        <dbReference type="Proteomes" id="UP001066276"/>
    </source>
</evidence>
<dbReference type="EMBL" id="JANPWB010000015">
    <property type="protein sequence ID" value="KAJ1089362.1"/>
    <property type="molecule type" value="Genomic_DNA"/>
</dbReference>
<evidence type="ECO:0000313" key="1">
    <source>
        <dbReference type="EMBL" id="KAJ1089362.1"/>
    </source>
</evidence>
<gene>
    <name evidence="1" type="ORF">NDU88_002513</name>
</gene>
<evidence type="ECO:0008006" key="3">
    <source>
        <dbReference type="Google" id="ProtNLM"/>
    </source>
</evidence>
<proteinExistence type="predicted"/>
<protein>
    <recommendedName>
        <fullName evidence="3">Reverse transcriptase domain-containing protein</fullName>
    </recommendedName>
</protein>
<keyword evidence="2" id="KW-1185">Reference proteome</keyword>
<dbReference type="Proteomes" id="UP001066276">
    <property type="component" value="Chromosome 11"/>
</dbReference>
<name>A0AAV7LEB1_PLEWA</name>
<comment type="caution">
    <text evidence="1">The sequence shown here is derived from an EMBL/GenBank/DDBJ whole genome shotgun (WGS) entry which is preliminary data.</text>
</comment>
<dbReference type="AlphaFoldDB" id="A0AAV7LEB1"/>
<accession>A0AAV7LEB1</accession>
<sequence>MSAIAADILAVEPLAALVHRNPAIAGIAIPGGQTVIYLYADEILLTLTDLTHSLPALRVILTEFKALAGYKINWEKSEALPLTPVTTHTAMVDA</sequence>
<organism evidence="1 2">
    <name type="scientific">Pleurodeles waltl</name>
    <name type="common">Iberian ribbed newt</name>
    <dbReference type="NCBI Taxonomy" id="8319"/>
    <lineage>
        <taxon>Eukaryota</taxon>
        <taxon>Metazoa</taxon>
        <taxon>Chordata</taxon>
        <taxon>Craniata</taxon>
        <taxon>Vertebrata</taxon>
        <taxon>Euteleostomi</taxon>
        <taxon>Amphibia</taxon>
        <taxon>Batrachia</taxon>
        <taxon>Caudata</taxon>
        <taxon>Salamandroidea</taxon>
        <taxon>Salamandridae</taxon>
        <taxon>Pleurodelinae</taxon>
        <taxon>Pleurodeles</taxon>
    </lineage>
</organism>